<dbReference type="Gene3D" id="2.30.39.10">
    <property type="entry name" value="Alpha-1-antitrypsin, domain 1"/>
    <property type="match status" value="1"/>
</dbReference>
<dbReference type="InterPro" id="IPR042178">
    <property type="entry name" value="Serpin_sf_1"/>
</dbReference>
<dbReference type="RefSeq" id="XP_026122632.1">
    <property type="nucleotide sequence ID" value="XM_026266847.1"/>
</dbReference>
<dbReference type="InterPro" id="IPR036186">
    <property type="entry name" value="Serpin_sf"/>
</dbReference>
<keyword evidence="4" id="KW-1185">Reference proteome</keyword>
<evidence type="ECO:0000313" key="5">
    <source>
        <dbReference type="RefSeq" id="XP_026122632.1"/>
    </source>
</evidence>
<feature type="domain" description="Serpin" evidence="3">
    <location>
        <begin position="145"/>
        <end position="504"/>
    </location>
</feature>
<dbReference type="InterPro" id="IPR042185">
    <property type="entry name" value="Serpin_sf_2"/>
</dbReference>
<feature type="region of interest" description="Disordered" evidence="2">
    <location>
        <begin position="8"/>
        <end position="68"/>
    </location>
</feature>
<dbReference type="InterPro" id="IPR000215">
    <property type="entry name" value="Serpin_fam"/>
</dbReference>
<dbReference type="SUPFAM" id="SSF56574">
    <property type="entry name" value="Serpins"/>
    <property type="match status" value="1"/>
</dbReference>
<gene>
    <name evidence="5" type="primary">serpinh2</name>
</gene>
<dbReference type="InterPro" id="IPR023796">
    <property type="entry name" value="Serpin_dom"/>
</dbReference>
<dbReference type="PANTHER" id="PTHR11461">
    <property type="entry name" value="SERINE PROTEASE INHIBITOR, SERPIN"/>
    <property type="match status" value="1"/>
</dbReference>
<dbReference type="Pfam" id="PF00079">
    <property type="entry name" value="Serpin"/>
    <property type="match status" value="1"/>
</dbReference>
<organism evidence="4 5">
    <name type="scientific">Carassius auratus</name>
    <name type="common">Goldfish</name>
    <dbReference type="NCBI Taxonomy" id="7957"/>
    <lineage>
        <taxon>Eukaryota</taxon>
        <taxon>Metazoa</taxon>
        <taxon>Chordata</taxon>
        <taxon>Craniata</taxon>
        <taxon>Vertebrata</taxon>
        <taxon>Euteleostomi</taxon>
        <taxon>Actinopterygii</taxon>
        <taxon>Neopterygii</taxon>
        <taxon>Teleostei</taxon>
        <taxon>Ostariophysi</taxon>
        <taxon>Cypriniformes</taxon>
        <taxon>Cyprinidae</taxon>
        <taxon>Cyprininae</taxon>
        <taxon>Carassius</taxon>
    </lineage>
</organism>
<dbReference type="PROSITE" id="PS00284">
    <property type="entry name" value="SERPIN"/>
    <property type="match status" value="1"/>
</dbReference>
<evidence type="ECO:0000256" key="2">
    <source>
        <dbReference type="SAM" id="MobiDB-lite"/>
    </source>
</evidence>
<dbReference type="SMART" id="SM00093">
    <property type="entry name" value="SERPIN"/>
    <property type="match status" value="1"/>
</dbReference>
<dbReference type="CTD" id="554550"/>
<dbReference type="InterPro" id="IPR023795">
    <property type="entry name" value="Serpin_CS"/>
</dbReference>
<evidence type="ECO:0000259" key="3">
    <source>
        <dbReference type="SMART" id="SM00093"/>
    </source>
</evidence>
<evidence type="ECO:0000313" key="4">
    <source>
        <dbReference type="Proteomes" id="UP000515129"/>
    </source>
</evidence>
<protein>
    <submittedName>
        <fullName evidence="5">Serine (Or cysteine) peptidase inhibitor, clade H, member 2 isoform X1</fullName>
    </submittedName>
</protein>
<accession>A0A6P6PPF3</accession>
<dbReference type="KEGG" id="caua:113105647"/>
<dbReference type="Gene3D" id="3.30.497.10">
    <property type="entry name" value="Antithrombin, subunit I, domain 2"/>
    <property type="match status" value="1"/>
</dbReference>
<dbReference type="Proteomes" id="UP000515129">
    <property type="component" value="Chromosome 7"/>
</dbReference>
<feature type="compositionally biased region" description="Basic and acidic residues" evidence="2">
    <location>
        <begin position="8"/>
        <end position="19"/>
    </location>
</feature>
<dbReference type="AlphaFoldDB" id="A0A6P6PPF3"/>
<sequence>MECARFLERGKNTRIEPRENTFGWRKSKQTVKRPSSATSEPAPSVPFSSNPAEEIGRKNSPSRRNSCSLSKRKNQHLLFRLYNILQRLLLFKGPAMVPISPVPLLFLLVLALQSVWSSAPQEHKVQSSPQPEISSLHHPTWSLGLQLYRSLRIDGSQTNTFISPLLLANSLLALGGGAKGSTAGQFHDLLRITKHDKAVGEALTKALKSVHEANGTCYTFHSSSALFSKQVPRLEKSFLEKLQSHFGLQHVALEDAQKQTDMEKLKSWAKSGMDGEETADLELALETKPGAMILANALHFRGFWDRGFYHENQDLRSFLGTKYTKVPMMHRSGVYRHYEDIENMVQVLELGLWEGKASMILLLPFHVESLARLDRLLTPDRVEKWFEKLNSTSVALSLPKTKISSTVNLQRQLAALGLVDAWNKTSADFSTASSLGRGKLHLGAVLHWTSLELAPESGSKDGMHEDEDVDKPKIFYADHSFIILVRDSSTGALLMIGALDQTDGPAIHDEL</sequence>
<evidence type="ECO:0000256" key="1">
    <source>
        <dbReference type="RuleBase" id="RU000411"/>
    </source>
</evidence>
<feature type="compositionally biased region" description="Polar residues" evidence="2">
    <location>
        <begin position="32"/>
        <end position="51"/>
    </location>
</feature>
<dbReference type="PANTHER" id="PTHR11461:SF290">
    <property type="entry name" value="SERINE (OR CYSTEINE) PEPTIDASE INHIBITOR, CLADE H, MEMBER 2"/>
    <property type="match status" value="1"/>
</dbReference>
<dbReference type="OrthoDB" id="671595at2759"/>
<dbReference type="GO" id="GO:0005615">
    <property type="term" value="C:extracellular space"/>
    <property type="evidence" value="ECO:0007669"/>
    <property type="project" value="InterPro"/>
</dbReference>
<reference evidence="5" key="1">
    <citation type="submission" date="2025-08" db="UniProtKB">
        <authorList>
            <consortium name="RefSeq"/>
        </authorList>
    </citation>
    <scope>IDENTIFICATION</scope>
    <source>
        <strain evidence="5">Wakin</strain>
        <tissue evidence="5">Muscle</tissue>
    </source>
</reference>
<dbReference type="GO" id="GO:0004867">
    <property type="term" value="F:serine-type endopeptidase inhibitor activity"/>
    <property type="evidence" value="ECO:0007669"/>
    <property type="project" value="InterPro"/>
</dbReference>
<name>A0A6P6PPF3_CARAU</name>
<dbReference type="GO" id="GO:0005783">
    <property type="term" value="C:endoplasmic reticulum"/>
    <property type="evidence" value="ECO:0007669"/>
    <property type="project" value="TreeGrafter"/>
</dbReference>
<dbReference type="GO" id="GO:0030199">
    <property type="term" value="P:collagen fibril organization"/>
    <property type="evidence" value="ECO:0007669"/>
    <property type="project" value="TreeGrafter"/>
</dbReference>
<dbReference type="CDD" id="cd19575">
    <property type="entry name" value="serpinH2"/>
    <property type="match status" value="1"/>
</dbReference>
<comment type="similarity">
    <text evidence="1">Belongs to the serpin family.</text>
</comment>
<proteinExistence type="inferred from homology"/>